<comment type="caution">
    <text evidence="6">The sequence shown here is derived from an EMBL/GenBank/DDBJ whole genome shotgun (WGS) entry which is preliminary data.</text>
</comment>
<evidence type="ECO:0000256" key="2">
    <source>
        <dbReference type="ARBA" id="ARBA00022741"/>
    </source>
</evidence>
<proteinExistence type="inferred from homology"/>
<dbReference type="OrthoDB" id="9778896at2"/>
<dbReference type="UniPathway" id="UPA00148">
    <property type="reaction ID" value="UER00233"/>
</dbReference>
<evidence type="ECO:0000256" key="3">
    <source>
        <dbReference type="ARBA" id="ARBA00022840"/>
    </source>
</evidence>
<name>A0A371RED1_9PROT</name>
<evidence type="ECO:0000313" key="7">
    <source>
        <dbReference type="Proteomes" id="UP000264589"/>
    </source>
</evidence>
<dbReference type="GO" id="GO:0009236">
    <property type="term" value="P:cobalamin biosynthetic process"/>
    <property type="evidence" value="ECO:0007669"/>
    <property type="project" value="UniProtKB-UniRule"/>
</dbReference>
<comment type="pathway">
    <text evidence="4">Cofactor biosynthesis; adenosylcobalamin biosynthesis; adenosylcobalamin from cob(II)yrinate a,c-diamide: step 2/7.</text>
</comment>
<reference evidence="6 7" key="1">
    <citation type="submission" date="2018-08" db="EMBL/GenBank/DDBJ databases">
        <title>Parvularcula sp. SM1705, isolated from surface water of the South Sea China.</title>
        <authorList>
            <person name="Sun L."/>
        </authorList>
    </citation>
    <scope>NUCLEOTIDE SEQUENCE [LARGE SCALE GENOMIC DNA]</scope>
    <source>
        <strain evidence="6 7">SM1705</strain>
    </source>
</reference>
<dbReference type="RefSeq" id="WP_116390434.1">
    <property type="nucleotide sequence ID" value="NZ_QUQO01000001.1"/>
</dbReference>
<protein>
    <recommendedName>
        <fullName evidence="4">Corrinoid adenosyltransferase</fullName>
        <ecNumber evidence="4">2.5.1.17</ecNumber>
    </recommendedName>
    <alternativeName>
        <fullName evidence="4">Cob(II)alamin adenosyltransferase</fullName>
    </alternativeName>
    <alternativeName>
        <fullName evidence="4">Cob(II)yrinic acid a,c-diamide adenosyltransferase</fullName>
    </alternativeName>
    <alternativeName>
        <fullName evidence="4">Cobinamide/cobalamin adenosyltransferase</fullName>
    </alternativeName>
</protein>
<evidence type="ECO:0000256" key="1">
    <source>
        <dbReference type="ARBA" id="ARBA00022679"/>
    </source>
</evidence>
<gene>
    <name evidence="6" type="ORF">DX908_00030</name>
</gene>
<feature type="domain" description="Cobalamin adenosyltransferase-like" evidence="5">
    <location>
        <begin position="7"/>
        <end position="172"/>
    </location>
</feature>
<dbReference type="EMBL" id="QUQO01000001">
    <property type="protein sequence ID" value="RFB03806.1"/>
    <property type="molecule type" value="Genomic_DNA"/>
</dbReference>
<dbReference type="GO" id="GO:0005524">
    <property type="term" value="F:ATP binding"/>
    <property type="evidence" value="ECO:0007669"/>
    <property type="project" value="UniProtKB-UniRule"/>
</dbReference>
<dbReference type="GO" id="GO:0008817">
    <property type="term" value="F:corrinoid adenosyltransferase activity"/>
    <property type="evidence" value="ECO:0007669"/>
    <property type="project" value="UniProtKB-UniRule"/>
</dbReference>
<organism evidence="6 7">
    <name type="scientific">Parvularcula marina</name>
    <dbReference type="NCBI Taxonomy" id="2292771"/>
    <lineage>
        <taxon>Bacteria</taxon>
        <taxon>Pseudomonadati</taxon>
        <taxon>Pseudomonadota</taxon>
        <taxon>Alphaproteobacteria</taxon>
        <taxon>Parvularculales</taxon>
        <taxon>Parvularculaceae</taxon>
        <taxon>Parvularcula</taxon>
    </lineage>
</organism>
<dbReference type="NCBIfam" id="TIGR00636">
    <property type="entry name" value="PduO_Nterm"/>
    <property type="match status" value="1"/>
</dbReference>
<comment type="similarity">
    <text evidence="4">Belongs to the Cob(I)alamin adenosyltransferase family.</text>
</comment>
<dbReference type="InterPro" id="IPR036451">
    <property type="entry name" value="CblAdoTrfase-like_sf"/>
</dbReference>
<comment type="catalytic activity">
    <reaction evidence="4">
        <text>2 cob(II)alamin + reduced [electron-transfer flavoprotein] + 2 ATP = 2 adenosylcob(III)alamin + 2 triphosphate + oxidized [electron-transfer flavoprotein] + 3 H(+)</text>
        <dbReference type="Rhea" id="RHEA:28671"/>
        <dbReference type="Rhea" id="RHEA-COMP:10685"/>
        <dbReference type="Rhea" id="RHEA-COMP:10686"/>
        <dbReference type="ChEBI" id="CHEBI:15378"/>
        <dbReference type="ChEBI" id="CHEBI:16304"/>
        <dbReference type="ChEBI" id="CHEBI:18036"/>
        <dbReference type="ChEBI" id="CHEBI:18408"/>
        <dbReference type="ChEBI" id="CHEBI:30616"/>
        <dbReference type="ChEBI" id="CHEBI:57692"/>
        <dbReference type="ChEBI" id="CHEBI:58307"/>
        <dbReference type="EC" id="2.5.1.17"/>
    </reaction>
</comment>
<keyword evidence="7" id="KW-1185">Reference proteome</keyword>
<keyword evidence="3 4" id="KW-0067">ATP-binding</keyword>
<dbReference type="InterPro" id="IPR016030">
    <property type="entry name" value="CblAdoTrfase-like"/>
</dbReference>
<dbReference type="InterPro" id="IPR029499">
    <property type="entry name" value="PduO-typ"/>
</dbReference>
<dbReference type="SUPFAM" id="SSF89028">
    <property type="entry name" value="Cobalamin adenosyltransferase-like"/>
    <property type="match status" value="1"/>
</dbReference>
<dbReference type="InParanoid" id="A0A371RED1"/>
<accession>A0A371RED1</accession>
<dbReference type="Proteomes" id="UP000264589">
    <property type="component" value="Unassembled WGS sequence"/>
</dbReference>
<comment type="catalytic activity">
    <reaction evidence="4">
        <text>2 cob(II)yrinate a,c diamide + reduced [electron-transfer flavoprotein] + 2 ATP = 2 adenosylcob(III)yrinate a,c-diamide + 2 triphosphate + oxidized [electron-transfer flavoprotein] + 3 H(+)</text>
        <dbReference type="Rhea" id="RHEA:11528"/>
        <dbReference type="Rhea" id="RHEA-COMP:10685"/>
        <dbReference type="Rhea" id="RHEA-COMP:10686"/>
        <dbReference type="ChEBI" id="CHEBI:15378"/>
        <dbReference type="ChEBI" id="CHEBI:18036"/>
        <dbReference type="ChEBI" id="CHEBI:30616"/>
        <dbReference type="ChEBI" id="CHEBI:57692"/>
        <dbReference type="ChEBI" id="CHEBI:58307"/>
        <dbReference type="ChEBI" id="CHEBI:58503"/>
        <dbReference type="ChEBI" id="CHEBI:58537"/>
        <dbReference type="EC" id="2.5.1.17"/>
    </reaction>
</comment>
<dbReference type="Gene3D" id="1.20.1200.10">
    <property type="entry name" value="Cobalamin adenosyltransferase-like"/>
    <property type="match status" value="1"/>
</dbReference>
<evidence type="ECO:0000256" key="4">
    <source>
        <dbReference type="RuleBase" id="RU366026"/>
    </source>
</evidence>
<evidence type="ECO:0000313" key="6">
    <source>
        <dbReference type="EMBL" id="RFB03806.1"/>
    </source>
</evidence>
<dbReference type="EC" id="2.5.1.17" evidence="4"/>
<dbReference type="Pfam" id="PF01923">
    <property type="entry name" value="Cob_adeno_trans"/>
    <property type="match status" value="1"/>
</dbReference>
<dbReference type="AlphaFoldDB" id="A0A371RED1"/>
<dbReference type="PANTHER" id="PTHR12213:SF0">
    <property type="entry name" value="CORRINOID ADENOSYLTRANSFERASE MMAB"/>
    <property type="match status" value="1"/>
</dbReference>
<keyword evidence="1 4" id="KW-0808">Transferase</keyword>
<keyword evidence="2 4" id="KW-0547">Nucleotide-binding</keyword>
<sequence length="192" mass="20449">MVTLNKIYTRTGDEGTTGLATGQRLTKTNARIMAMGDVDELNAAIGVALSQLTDDRVKGTLLAIQNDLFDLGADLATPAEIKGALRLSSNGPKWLEKAIDELNDDLPPLQSFVLPSGPGGAGHLHLARAIARRAERAVWILREQVEPGPAFNPTIPSYLNRLSDYLFVAARHVARAAGGEVTWVPGANAEGT</sequence>
<keyword evidence="4" id="KW-0169">Cobalamin biosynthesis</keyword>
<dbReference type="PANTHER" id="PTHR12213">
    <property type="entry name" value="CORRINOID ADENOSYLTRANSFERASE"/>
    <property type="match status" value="1"/>
</dbReference>
<evidence type="ECO:0000259" key="5">
    <source>
        <dbReference type="Pfam" id="PF01923"/>
    </source>
</evidence>